<dbReference type="Proteomes" id="UP000799423">
    <property type="component" value="Unassembled WGS sequence"/>
</dbReference>
<dbReference type="OrthoDB" id="5383784at2759"/>
<proteinExistence type="predicted"/>
<organism evidence="1 2">
    <name type="scientific">Plenodomus tracheiphilus IPT5</name>
    <dbReference type="NCBI Taxonomy" id="1408161"/>
    <lineage>
        <taxon>Eukaryota</taxon>
        <taxon>Fungi</taxon>
        <taxon>Dikarya</taxon>
        <taxon>Ascomycota</taxon>
        <taxon>Pezizomycotina</taxon>
        <taxon>Dothideomycetes</taxon>
        <taxon>Pleosporomycetidae</taxon>
        <taxon>Pleosporales</taxon>
        <taxon>Pleosporineae</taxon>
        <taxon>Leptosphaeriaceae</taxon>
        <taxon>Plenodomus</taxon>
    </lineage>
</organism>
<protein>
    <submittedName>
        <fullName evidence="1">Uncharacterized protein</fullName>
    </submittedName>
</protein>
<evidence type="ECO:0000313" key="1">
    <source>
        <dbReference type="EMBL" id="KAF2854509.1"/>
    </source>
</evidence>
<keyword evidence="2" id="KW-1185">Reference proteome</keyword>
<reference evidence="1" key="1">
    <citation type="submission" date="2020-01" db="EMBL/GenBank/DDBJ databases">
        <authorList>
            <consortium name="DOE Joint Genome Institute"/>
            <person name="Haridas S."/>
            <person name="Albert R."/>
            <person name="Binder M."/>
            <person name="Bloem J."/>
            <person name="Labutti K."/>
            <person name="Salamov A."/>
            <person name="Andreopoulos B."/>
            <person name="Baker S.E."/>
            <person name="Barry K."/>
            <person name="Bills G."/>
            <person name="Bluhm B.H."/>
            <person name="Cannon C."/>
            <person name="Castanera R."/>
            <person name="Culley D.E."/>
            <person name="Daum C."/>
            <person name="Ezra D."/>
            <person name="Gonzalez J.B."/>
            <person name="Henrissat B."/>
            <person name="Kuo A."/>
            <person name="Liang C."/>
            <person name="Lipzen A."/>
            <person name="Lutzoni F."/>
            <person name="Magnuson J."/>
            <person name="Mondo S."/>
            <person name="Nolan M."/>
            <person name="Ohm R."/>
            <person name="Pangilinan J."/>
            <person name="Park H.-J."/>
            <person name="Ramirez L."/>
            <person name="Alfaro M."/>
            <person name="Sun H."/>
            <person name="Tritt A."/>
            <person name="Yoshinaga Y."/>
            <person name="Zwiers L.-H."/>
            <person name="Turgeon B.G."/>
            <person name="Goodwin S.B."/>
            <person name="Spatafora J.W."/>
            <person name="Crous P.W."/>
            <person name="Grigoriev I.V."/>
        </authorList>
    </citation>
    <scope>NUCLEOTIDE SEQUENCE</scope>
    <source>
        <strain evidence="1">IPT5</strain>
    </source>
</reference>
<accession>A0A6A7BJB9</accession>
<evidence type="ECO:0000313" key="2">
    <source>
        <dbReference type="Proteomes" id="UP000799423"/>
    </source>
</evidence>
<name>A0A6A7BJB9_9PLEO</name>
<gene>
    <name evidence="1" type="ORF">T440DRAFT_387141</name>
</gene>
<sequence length="616" mass="67517">MGREAYLDKIAFGRSAFTPTPSATTSNEYIQLESSQSEVPQRYLEATANNYIQLYDERGNPINPRSREYGKKLRSAQNDVLASVGVVQRRQSPAHDLPGSYKERLELLETEDSVGNVIAVAAELTENLCTWWIGSIRARLMTYRYLSAAPFTSIISDELATGGASLIYAGFPARLCATSIVQTMAHGAVVYQPLARLLNVTRASTKARLFFRRSQGILKLGLRWAVELLLYPLSYHARLQRLGLVPATMLLPALSSLSPWSASSPLSPISVHYNASTSMSDCILALLTSPMVLVCAEHLAERWAYACIHEAIDTCVIRPENADLPSRQADDKEWVATILGRRQSPPVIRNLISRVMHGLGWGRPVKSDDVEPQRVLFRNSGHMITVGGTQVANIRPLEIPAFRDPGIFIAEPVDVGVGTMSDRAANEITRAATPPTPGLLAVDAADSDPRIRITSREGIVEMEVRLPPRVLSTHSELAEVSAFDPETRTAVFHEDLPKSSDRLSHRVTQLSMELASMVGAITEAQLIGLALLPLQIMTCRLVAAHYLASCKAQGSLPHSVRALLDMKDMSWRSVGTQISRIALCAALELSIDLGLWGVQYFVVTNIGQALFGWGTL</sequence>
<dbReference type="AlphaFoldDB" id="A0A6A7BJB9"/>
<dbReference type="EMBL" id="MU006292">
    <property type="protein sequence ID" value="KAF2854509.1"/>
    <property type="molecule type" value="Genomic_DNA"/>
</dbReference>